<dbReference type="AlphaFoldDB" id="A0A841H5V7"/>
<feature type="region of interest" description="Disordered" evidence="1">
    <location>
        <begin position="214"/>
        <end position="263"/>
    </location>
</feature>
<gene>
    <name evidence="2" type="ORF">HNQ61_005306</name>
</gene>
<dbReference type="Proteomes" id="UP000582837">
    <property type="component" value="Unassembled WGS sequence"/>
</dbReference>
<reference evidence="2 3" key="1">
    <citation type="submission" date="2020-08" db="EMBL/GenBank/DDBJ databases">
        <title>Genomic Encyclopedia of Type Strains, Phase IV (KMG-IV): sequencing the most valuable type-strain genomes for metagenomic binning, comparative biology and taxonomic classification.</title>
        <authorList>
            <person name="Goeker M."/>
        </authorList>
    </citation>
    <scope>NUCLEOTIDE SEQUENCE [LARGE SCALE GENOMIC DNA]</scope>
    <source>
        <strain evidence="2 3">DSM 29007</strain>
    </source>
</reference>
<organism evidence="2 3">
    <name type="scientific">Longimicrobium terrae</name>
    <dbReference type="NCBI Taxonomy" id="1639882"/>
    <lineage>
        <taxon>Bacteria</taxon>
        <taxon>Pseudomonadati</taxon>
        <taxon>Gemmatimonadota</taxon>
        <taxon>Longimicrobiia</taxon>
        <taxon>Longimicrobiales</taxon>
        <taxon>Longimicrobiaceae</taxon>
        <taxon>Longimicrobium</taxon>
    </lineage>
</organism>
<proteinExistence type="predicted"/>
<feature type="region of interest" description="Disordered" evidence="1">
    <location>
        <begin position="1"/>
        <end position="64"/>
    </location>
</feature>
<comment type="caution">
    <text evidence="2">The sequence shown here is derived from an EMBL/GenBank/DDBJ whole genome shotgun (WGS) entry which is preliminary data.</text>
</comment>
<keyword evidence="3" id="KW-1185">Reference proteome</keyword>
<feature type="compositionally biased region" description="Gly residues" evidence="1">
    <location>
        <begin position="28"/>
        <end position="38"/>
    </location>
</feature>
<name>A0A841H5V7_9BACT</name>
<evidence type="ECO:0000313" key="3">
    <source>
        <dbReference type="Proteomes" id="UP000582837"/>
    </source>
</evidence>
<feature type="region of interest" description="Disordered" evidence="1">
    <location>
        <begin position="280"/>
        <end position="303"/>
    </location>
</feature>
<evidence type="ECO:0000256" key="1">
    <source>
        <dbReference type="SAM" id="MobiDB-lite"/>
    </source>
</evidence>
<accession>A0A841H5V7</accession>
<protein>
    <submittedName>
        <fullName evidence="2">Uncharacterized protein</fullName>
    </submittedName>
</protein>
<feature type="compositionally biased region" description="Basic and acidic residues" evidence="1">
    <location>
        <begin position="39"/>
        <end position="50"/>
    </location>
</feature>
<evidence type="ECO:0000313" key="2">
    <source>
        <dbReference type="EMBL" id="MBB6073635.1"/>
    </source>
</evidence>
<dbReference type="EMBL" id="JACHIA010000027">
    <property type="protein sequence ID" value="MBB6073635.1"/>
    <property type="molecule type" value="Genomic_DNA"/>
</dbReference>
<feature type="region of interest" description="Disordered" evidence="1">
    <location>
        <begin position="130"/>
        <end position="186"/>
    </location>
</feature>
<feature type="compositionally biased region" description="Basic and acidic residues" evidence="1">
    <location>
        <begin position="292"/>
        <end position="303"/>
    </location>
</feature>
<sequence>MRWAEFAGGPHPGRHHRPTLPQKRLGEGWAGGWFGAGGGDRRASELRGADESAAQTAGSPDTGRWRVRFGASTAFWASRLVCGRSPRRRTSCVSRRGFNPRHGAIRAPFGASTASNGAVRAVPAARVEVSLSPAERGRGPGRGGLSSRTEPSGSSLVVVPPSPRFCFGREGSGEGPGEGPRETSDAINFPAPHDSGVCSLSHIRSWERIVVRSTRGEGSQPRTRTHIGPRGCGRPECARTPPIIPSRRRSSRDPAPGTGAVPVSSPAVFWRMFGGAAGLRGAQVGGAGHLRPSTERERTKGSA</sequence>